<gene>
    <name evidence="1" type="ORF">JOC73_002451</name>
</gene>
<sequence>MTKSKRQLTETHGDPFAVAQGYIYLEVYFDTGSYNGSEKRKVDINGGEVMSLPYQE</sequence>
<dbReference type="EMBL" id="JAFBEE010000019">
    <property type="protein sequence ID" value="MBM7615877.1"/>
    <property type="molecule type" value="Genomic_DNA"/>
</dbReference>
<comment type="caution">
    <text evidence="1">The sequence shown here is derived from an EMBL/GenBank/DDBJ whole genome shotgun (WGS) entry which is preliminary data.</text>
</comment>
<keyword evidence="2" id="KW-1185">Reference proteome</keyword>
<dbReference type="Proteomes" id="UP001314796">
    <property type="component" value="Unassembled WGS sequence"/>
</dbReference>
<protein>
    <submittedName>
        <fullName evidence="1">Uncharacterized protein</fullName>
    </submittedName>
</protein>
<accession>A0ABS2NSF1</accession>
<evidence type="ECO:0000313" key="1">
    <source>
        <dbReference type="EMBL" id="MBM7615877.1"/>
    </source>
</evidence>
<organism evidence="1 2">
    <name type="scientific">Alkaliphilus hydrothermalis</name>
    <dbReference type="NCBI Taxonomy" id="1482730"/>
    <lineage>
        <taxon>Bacteria</taxon>
        <taxon>Bacillati</taxon>
        <taxon>Bacillota</taxon>
        <taxon>Clostridia</taxon>
        <taxon>Peptostreptococcales</taxon>
        <taxon>Natronincolaceae</taxon>
        <taxon>Alkaliphilus</taxon>
    </lineage>
</organism>
<reference evidence="1 2" key="1">
    <citation type="submission" date="2021-01" db="EMBL/GenBank/DDBJ databases">
        <title>Genomic Encyclopedia of Type Strains, Phase IV (KMG-IV): sequencing the most valuable type-strain genomes for metagenomic binning, comparative biology and taxonomic classification.</title>
        <authorList>
            <person name="Goeker M."/>
        </authorList>
    </citation>
    <scope>NUCLEOTIDE SEQUENCE [LARGE SCALE GENOMIC DNA]</scope>
    <source>
        <strain evidence="1 2">DSM 25890</strain>
    </source>
</reference>
<evidence type="ECO:0000313" key="2">
    <source>
        <dbReference type="Proteomes" id="UP001314796"/>
    </source>
</evidence>
<proteinExistence type="predicted"/>
<name>A0ABS2NSF1_9FIRM</name>
<dbReference type="RefSeq" id="WP_204403561.1">
    <property type="nucleotide sequence ID" value="NZ_JAFBEE010000019.1"/>
</dbReference>